<evidence type="ECO:0000313" key="7">
    <source>
        <dbReference type="Proteomes" id="UP000001114"/>
    </source>
</evidence>
<evidence type="ECO:0000256" key="5">
    <source>
        <dbReference type="SAM" id="Phobius"/>
    </source>
</evidence>
<dbReference type="GO" id="GO:0016740">
    <property type="term" value="F:transferase activity"/>
    <property type="evidence" value="ECO:0007669"/>
    <property type="project" value="UniProtKB-ARBA"/>
</dbReference>
<keyword evidence="4 5" id="KW-0472">Membrane</keyword>
<dbReference type="STRING" id="339671.Asuc_1414"/>
<gene>
    <name evidence="6" type="ordered locus">Asuc_1414</name>
</gene>
<reference evidence="7" key="1">
    <citation type="journal article" date="2010" name="BMC Genomics">
        <title>A genomic perspective on the potential of Actinobacillus succinogenes for industrial succinate production.</title>
        <authorList>
            <person name="McKinlay J.B."/>
            <person name="Laivenieks M."/>
            <person name="Schindler B.D."/>
            <person name="McKinlay A.A."/>
            <person name="Siddaramappa S."/>
            <person name="Challacombe J.F."/>
            <person name="Lowry S.R."/>
            <person name="Clum A."/>
            <person name="Lapidus A.L."/>
            <person name="Burkhart K.B."/>
            <person name="Harkins V."/>
            <person name="Vieille C."/>
        </authorList>
    </citation>
    <scope>NUCLEOTIDE SEQUENCE [LARGE SCALE GENOMIC DNA]</scope>
    <source>
        <strain evidence="7">ATCC 55618 / DSM 22257 / CCUG 43843 / 130Z</strain>
    </source>
</reference>
<keyword evidence="2 5" id="KW-0812">Transmembrane</keyword>
<evidence type="ECO:0000256" key="2">
    <source>
        <dbReference type="ARBA" id="ARBA00022692"/>
    </source>
</evidence>
<evidence type="ECO:0000256" key="4">
    <source>
        <dbReference type="ARBA" id="ARBA00023136"/>
    </source>
</evidence>
<dbReference type="OrthoDB" id="9811969at2"/>
<keyword evidence="3 5" id="KW-1133">Transmembrane helix</keyword>
<dbReference type="HOGENOM" id="CLU_065200_4_2_6"/>
<dbReference type="RefSeq" id="WP_012073150.1">
    <property type="nucleotide sequence ID" value="NC_009655.1"/>
</dbReference>
<feature type="transmembrane region" description="Helical" evidence="5">
    <location>
        <begin position="90"/>
        <end position="117"/>
    </location>
</feature>
<evidence type="ECO:0000256" key="1">
    <source>
        <dbReference type="ARBA" id="ARBA00004127"/>
    </source>
</evidence>
<evidence type="ECO:0000256" key="3">
    <source>
        <dbReference type="ARBA" id="ARBA00022989"/>
    </source>
</evidence>
<evidence type="ECO:0008006" key="8">
    <source>
        <dbReference type="Google" id="ProtNLM"/>
    </source>
</evidence>
<dbReference type="GO" id="GO:0012505">
    <property type="term" value="C:endomembrane system"/>
    <property type="evidence" value="ECO:0007669"/>
    <property type="project" value="UniProtKB-SubCell"/>
</dbReference>
<keyword evidence="7" id="KW-1185">Reference proteome</keyword>
<feature type="transmembrane region" description="Helical" evidence="5">
    <location>
        <begin position="6"/>
        <end position="22"/>
    </location>
</feature>
<dbReference type="Pfam" id="PF04191">
    <property type="entry name" value="PEMT"/>
    <property type="match status" value="1"/>
</dbReference>
<feature type="transmembrane region" description="Helical" evidence="5">
    <location>
        <begin position="34"/>
        <end position="56"/>
    </location>
</feature>
<organism evidence="6 7">
    <name type="scientific">Actinobacillus succinogenes (strain ATCC 55618 / DSM 22257 / CCUG 43843 / 130Z)</name>
    <dbReference type="NCBI Taxonomy" id="339671"/>
    <lineage>
        <taxon>Bacteria</taxon>
        <taxon>Pseudomonadati</taxon>
        <taxon>Pseudomonadota</taxon>
        <taxon>Gammaproteobacteria</taxon>
        <taxon>Pasteurellales</taxon>
        <taxon>Pasteurellaceae</taxon>
        <taxon>Actinobacillus</taxon>
    </lineage>
</organism>
<dbReference type="AlphaFoldDB" id="A6VP76"/>
<dbReference type="InterPro" id="IPR007318">
    <property type="entry name" value="Phopholipid_MeTrfase"/>
</dbReference>
<dbReference type="PANTHER" id="PTHR12714">
    <property type="entry name" value="PROTEIN-S ISOPRENYLCYSTEINE O-METHYLTRANSFERASE"/>
    <property type="match status" value="1"/>
</dbReference>
<name>A6VP76_ACTSZ</name>
<dbReference type="Gene3D" id="1.20.120.1630">
    <property type="match status" value="1"/>
</dbReference>
<dbReference type="EMBL" id="CP000746">
    <property type="protein sequence ID" value="ABR74773.1"/>
    <property type="molecule type" value="Genomic_DNA"/>
</dbReference>
<comment type="subcellular location">
    <subcellularLocation>
        <location evidence="1">Endomembrane system</location>
        <topology evidence="1">Multi-pass membrane protein</topology>
    </subcellularLocation>
</comment>
<proteinExistence type="predicted"/>
<evidence type="ECO:0000313" key="6">
    <source>
        <dbReference type="EMBL" id="ABR74773.1"/>
    </source>
</evidence>
<dbReference type="eggNOG" id="COG2020">
    <property type="taxonomic scope" value="Bacteria"/>
</dbReference>
<sequence>MKLKVPPPVLFLFSVVAIAYLPKFSLPFSITVRILLCGLLLLIGVIFAVTSFFAFIRQQTTLNPQAPEQSATLITTGIFRVSRNPMYFSLVIWLAAWAVWCESPLAIFVIILFMLYLTHFQIKPEERALERKFGHVFLQYKQSVRRWI</sequence>
<dbReference type="KEGG" id="asu:Asuc_1414"/>
<protein>
    <recommendedName>
        <fullName evidence="8">Isoprenylcysteine carboxyl methyltransferase</fullName>
    </recommendedName>
</protein>
<accession>A6VP76</accession>
<dbReference type="Proteomes" id="UP000001114">
    <property type="component" value="Chromosome"/>
</dbReference>
<dbReference type="PANTHER" id="PTHR12714:SF24">
    <property type="entry name" value="SLR1182 PROTEIN"/>
    <property type="match status" value="1"/>
</dbReference>